<dbReference type="Gene3D" id="3.90.79.10">
    <property type="entry name" value="Nucleoside Triphosphate Pyrophosphohydrolase"/>
    <property type="match status" value="1"/>
</dbReference>
<dbReference type="PANTHER" id="PTHR43046:SF14">
    <property type="entry name" value="MUTT_NUDIX FAMILY PROTEIN"/>
    <property type="match status" value="1"/>
</dbReference>
<name>A0A4P9A3W9_9BACT</name>
<dbReference type="InterPro" id="IPR000086">
    <property type="entry name" value="NUDIX_hydrolase_dom"/>
</dbReference>
<dbReference type="RefSeq" id="WP_138079569.1">
    <property type="nucleotide sequence ID" value="NZ_CP040004.1"/>
</dbReference>
<evidence type="ECO:0000313" key="4">
    <source>
        <dbReference type="EMBL" id="QCT42523.1"/>
    </source>
</evidence>
<comment type="cofactor">
    <cofactor evidence="1">
        <name>Mg(2+)</name>
        <dbReference type="ChEBI" id="CHEBI:18420"/>
    </cofactor>
</comment>
<dbReference type="InterPro" id="IPR015797">
    <property type="entry name" value="NUDIX_hydrolase-like_dom_sf"/>
</dbReference>
<evidence type="ECO:0000256" key="1">
    <source>
        <dbReference type="ARBA" id="ARBA00001946"/>
    </source>
</evidence>
<gene>
    <name evidence="4" type="ORF">FBF37_03635</name>
</gene>
<accession>A0A4P9A3W9</accession>
<organism evidence="4 5">
    <name type="scientific">Candidatus Nanosynbacter featherlites</name>
    <dbReference type="NCBI Taxonomy" id="2572088"/>
    <lineage>
        <taxon>Bacteria</taxon>
        <taxon>Candidatus Saccharimonadota</taxon>
        <taxon>Candidatus Saccharimonadia</taxon>
        <taxon>Candidatus Nanosynbacterales</taxon>
        <taxon>Candidatus Nanosynbacteraceae</taxon>
        <taxon>Candidatus Nanosynbacter</taxon>
    </lineage>
</organism>
<dbReference type="PROSITE" id="PS00893">
    <property type="entry name" value="NUDIX_BOX"/>
    <property type="match status" value="1"/>
</dbReference>
<dbReference type="AlphaFoldDB" id="A0A4P9A3W9"/>
<dbReference type="SUPFAM" id="SSF55811">
    <property type="entry name" value="Nudix"/>
    <property type="match status" value="1"/>
</dbReference>
<keyword evidence="2" id="KW-0378">Hydrolase</keyword>
<keyword evidence="5" id="KW-1185">Reference proteome</keyword>
<proteinExistence type="predicted"/>
<sequence length="155" mass="17607">MRRRVNVRGIIVSDQGEIFCQQLTTNDGKGRNFWCTPGGGLKSGESLLDGLRREMIEETGVEPEISKLLFIQQFAESGEQSAHGPNEQLEFFFLITNWQDYQHIDLEQTSHGVKEVAKCGFVDPKTTRILPSYLTENDLDWLMNKSADVQIISEL</sequence>
<dbReference type="EMBL" id="CP040004">
    <property type="protein sequence ID" value="QCT42523.1"/>
    <property type="molecule type" value="Genomic_DNA"/>
</dbReference>
<feature type="domain" description="Nudix hydrolase" evidence="3">
    <location>
        <begin position="2"/>
        <end position="144"/>
    </location>
</feature>
<dbReference type="OrthoDB" id="65827at2"/>
<dbReference type="PROSITE" id="PS51462">
    <property type="entry name" value="NUDIX"/>
    <property type="match status" value="1"/>
</dbReference>
<protein>
    <submittedName>
        <fullName evidence="4">NUDIX domain-containing protein</fullName>
    </submittedName>
</protein>
<dbReference type="GO" id="GO:0016787">
    <property type="term" value="F:hydrolase activity"/>
    <property type="evidence" value="ECO:0007669"/>
    <property type="project" value="UniProtKB-KW"/>
</dbReference>
<reference evidence="4 5" key="1">
    <citation type="submission" date="2019-04" db="EMBL/GenBank/DDBJ databases">
        <title>Saccharibacteria TM7 genomes.</title>
        <authorList>
            <person name="Bor B."/>
            <person name="He X."/>
            <person name="Chen T."/>
            <person name="Dewhirst F.E."/>
        </authorList>
    </citation>
    <scope>NUCLEOTIDE SEQUENCE [LARGE SCALE GENOMIC DNA]</scope>
    <source>
        <strain evidence="4 5">BB001</strain>
    </source>
</reference>
<dbReference type="KEGG" id="nft:FBF37_03635"/>
<evidence type="ECO:0000259" key="3">
    <source>
        <dbReference type="PROSITE" id="PS51462"/>
    </source>
</evidence>
<dbReference type="PANTHER" id="PTHR43046">
    <property type="entry name" value="GDP-MANNOSE MANNOSYL HYDROLASE"/>
    <property type="match status" value="1"/>
</dbReference>
<evidence type="ECO:0000313" key="5">
    <source>
        <dbReference type="Proteomes" id="UP000310639"/>
    </source>
</evidence>
<dbReference type="InterPro" id="IPR020084">
    <property type="entry name" value="NUDIX_hydrolase_CS"/>
</dbReference>
<dbReference type="Pfam" id="PF00293">
    <property type="entry name" value="NUDIX"/>
    <property type="match status" value="1"/>
</dbReference>
<dbReference type="Proteomes" id="UP000310639">
    <property type="component" value="Chromosome"/>
</dbReference>
<evidence type="ECO:0000256" key="2">
    <source>
        <dbReference type="ARBA" id="ARBA00022801"/>
    </source>
</evidence>